<evidence type="ECO:0000256" key="5">
    <source>
        <dbReference type="PROSITE-ProRule" id="PRU00581"/>
    </source>
</evidence>
<feature type="domain" description="MARVEL" evidence="7">
    <location>
        <begin position="7"/>
        <end position="137"/>
    </location>
</feature>
<dbReference type="InterPro" id="IPR008253">
    <property type="entry name" value="Marvel"/>
</dbReference>
<keyword evidence="2 5" id="KW-0812">Transmembrane</keyword>
<dbReference type="OrthoDB" id="10583780at2759"/>
<evidence type="ECO:0000259" key="7">
    <source>
        <dbReference type="PROSITE" id="PS51225"/>
    </source>
</evidence>
<keyword evidence="9" id="KW-1185">Reference proteome</keyword>
<evidence type="ECO:0000313" key="9">
    <source>
        <dbReference type="Proteomes" id="UP000094527"/>
    </source>
</evidence>
<accession>A0A1D2NMA9</accession>
<name>A0A1D2NMA9_ORCCI</name>
<feature type="transmembrane region" description="Helical" evidence="6">
    <location>
        <begin position="114"/>
        <end position="135"/>
    </location>
</feature>
<proteinExistence type="predicted"/>
<evidence type="ECO:0000256" key="3">
    <source>
        <dbReference type="ARBA" id="ARBA00022989"/>
    </source>
</evidence>
<dbReference type="OMA" id="GLMCANM"/>
<gene>
    <name evidence="8" type="ORF">Ocin01_00635</name>
</gene>
<dbReference type="PROSITE" id="PS51225">
    <property type="entry name" value="MARVEL"/>
    <property type="match status" value="1"/>
</dbReference>
<evidence type="ECO:0000256" key="4">
    <source>
        <dbReference type="ARBA" id="ARBA00023136"/>
    </source>
</evidence>
<dbReference type="Proteomes" id="UP000094527">
    <property type="component" value="Unassembled WGS sequence"/>
</dbReference>
<keyword evidence="4 5" id="KW-0472">Membrane</keyword>
<evidence type="ECO:0000256" key="6">
    <source>
        <dbReference type="SAM" id="Phobius"/>
    </source>
</evidence>
<evidence type="ECO:0000313" key="8">
    <source>
        <dbReference type="EMBL" id="ODN06076.1"/>
    </source>
</evidence>
<comment type="caution">
    <text evidence="8">The sequence shown here is derived from an EMBL/GenBank/DDBJ whole genome shotgun (WGS) entry which is preliminary data.</text>
</comment>
<dbReference type="GO" id="GO:0016020">
    <property type="term" value="C:membrane"/>
    <property type="evidence" value="ECO:0007669"/>
    <property type="project" value="UniProtKB-SubCell"/>
</dbReference>
<protein>
    <recommendedName>
        <fullName evidence="7">MARVEL domain-containing protein</fullName>
    </recommendedName>
</protein>
<dbReference type="AlphaFoldDB" id="A0A1D2NMA9"/>
<evidence type="ECO:0000256" key="1">
    <source>
        <dbReference type="ARBA" id="ARBA00004141"/>
    </source>
</evidence>
<feature type="transmembrane region" description="Helical" evidence="6">
    <location>
        <begin position="45"/>
        <end position="66"/>
    </location>
</feature>
<evidence type="ECO:0000256" key="2">
    <source>
        <dbReference type="ARBA" id="ARBA00022692"/>
    </source>
</evidence>
<reference evidence="8 9" key="1">
    <citation type="journal article" date="2016" name="Genome Biol. Evol.">
        <title>Gene Family Evolution Reflects Adaptation to Soil Environmental Stressors in the Genome of the Collembolan Orchesella cincta.</title>
        <authorList>
            <person name="Faddeeva-Vakhrusheva A."/>
            <person name="Derks M.F."/>
            <person name="Anvar S.Y."/>
            <person name="Agamennone V."/>
            <person name="Suring W."/>
            <person name="Smit S."/>
            <person name="van Straalen N.M."/>
            <person name="Roelofs D."/>
        </authorList>
    </citation>
    <scope>NUCLEOTIDE SEQUENCE [LARGE SCALE GENOMIC DNA]</scope>
    <source>
        <tissue evidence="8">Mixed pool</tissue>
    </source>
</reference>
<sequence length="137" mass="15404">MAINTKMFSETSGRMRLFSIVFAVVAFILLADNYARNLSNEEAFFYALMVCMIISIILAVVSLLGLLENNNLRMLDNIFHTVAAVAILITAILFLISVFEYRKYHTNSVFAKRLASGILGFIYGLMCANMGWLLFRG</sequence>
<organism evidence="8 9">
    <name type="scientific">Orchesella cincta</name>
    <name type="common">Springtail</name>
    <name type="synonym">Podura cincta</name>
    <dbReference type="NCBI Taxonomy" id="48709"/>
    <lineage>
        <taxon>Eukaryota</taxon>
        <taxon>Metazoa</taxon>
        <taxon>Ecdysozoa</taxon>
        <taxon>Arthropoda</taxon>
        <taxon>Hexapoda</taxon>
        <taxon>Collembola</taxon>
        <taxon>Entomobryomorpha</taxon>
        <taxon>Entomobryoidea</taxon>
        <taxon>Orchesellidae</taxon>
        <taxon>Orchesellinae</taxon>
        <taxon>Orchesella</taxon>
    </lineage>
</organism>
<feature type="transmembrane region" description="Helical" evidence="6">
    <location>
        <begin position="78"/>
        <end position="99"/>
    </location>
</feature>
<dbReference type="EMBL" id="LJIJ01000011">
    <property type="protein sequence ID" value="ODN06076.1"/>
    <property type="molecule type" value="Genomic_DNA"/>
</dbReference>
<comment type="subcellular location">
    <subcellularLocation>
        <location evidence="1">Membrane</location>
        <topology evidence="1">Multi-pass membrane protein</topology>
    </subcellularLocation>
</comment>
<keyword evidence="3 6" id="KW-1133">Transmembrane helix</keyword>